<dbReference type="Pfam" id="PF22772">
    <property type="entry name" value="WsaF_C"/>
    <property type="match status" value="1"/>
</dbReference>
<dbReference type="InterPro" id="IPR029063">
    <property type="entry name" value="SAM-dependent_MTases_sf"/>
</dbReference>
<reference evidence="4" key="2">
    <citation type="submission" date="2022-04" db="EMBL/GenBank/DDBJ databases">
        <authorList>
            <person name="Bromfield E.S.P."/>
            <person name="Cloutier S."/>
        </authorList>
    </citation>
    <scope>NUCLEOTIDE SEQUENCE</scope>
    <source>
        <strain evidence="4">1S5</strain>
    </source>
</reference>
<dbReference type="EC" id="2.4.-.-" evidence="4"/>
<feature type="domain" description="WsaF N-terminal" evidence="2">
    <location>
        <begin position="472"/>
        <end position="617"/>
    </location>
</feature>
<dbReference type="InterPro" id="IPR029044">
    <property type="entry name" value="Nucleotide-diphossugar_trans"/>
</dbReference>
<evidence type="ECO:0000259" key="2">
    <source>
        <dbReference type="Pfam" id="PF21374"/>
    </source>
</evidence>
<evidence type="ECO:0000259" key="1">
    <source>
        <dbReference type="Pfam" id="PF00535"/>
    </source>
</evidence>
<dbReference type="Pfam" id="PF13578">
    <property type="entry name" value="Methyltransf_24"/>
    <property type="match status" value="1"/>
</dbReference>
<dbReference type="InterPro" id="IPR048510">
    <property type="entry name" value="WsaF_N"/>
</dbReference>
<dbReference type="PANTHER" id="PTHR43685:SF2">
    <property type="entry name" value="GLYCOSYLTRANSFERASE 2-LIKE DOMAIN-CONTAINING PROTEIN"/>
    <property type="match status" value="1"/>
</dbReference>
<gene>
    <name evidence="4" type="ORF">HAP41_0000016500</name>
</gene>
<dbReference type="InterPro" id="IPR050834">
    <property type="entry name" value="Glycosyltransf_2"/>
</dbReference>
<evidence type="ECO:0000259" key="3">
    <source>
        <dbReference type="Pfam" id="PF22772"/>
    </source>
</evidence>
<feature type="domain" description="Glycosyltransferase 2-like" evidence="1">
    <location>
        <begin position="890"/>
        <end position="1003"/>
    </location>
</feature>
<dbReference type="Pfam" id="PF00535">
    <property type="entry name" value="Glycos_transf_2"/>
    <property type="match status" value="2"/>
</dbReference>
<keyword evidence="4" id="KW-0808">Transferase</keyword>
<evidence type="ECO:0000313" key="5">
    <source>
        <dbReference type="Proteomes" id="UP000551709"/>
    </source>
</evidence>
<dbReference type="EMBL" id="CP096255">
    <property type="protein sequence ID" value="UPT90385.1"/>
    <property type="molecule type" value="Genomic_DNA"/>
</dbReference>
<dbReference type="SUPFAM" id="SSF53335">
    <property type="entry name" value="S-adenosyl-L-methionine-dependent methyltransferases"/>
    <property type="match status" value="1"/>
</dbReference>
<dbReference type="Gene3D" id="3.90.550.10">
    <property type="entry name" value="Spore Coat Polysaccharide Biosynthesis Protein SpsA, Chain A"/>
    <property type="match status" value="2"/>
</dbReference>
<accession>A0A8T5VL51</accession>
<feature type="domain" description="WsaF C-terminal" evidence="3">
    <location>
        <begin position="664"/>
        <end position="798"/>
    </location>
</feature>
<dbReference type="SUPFAM" id="SSF53448">
    <property type="entry name" value="Nucleotide-diphospho-sugar transferases"/>
    <property type="match status" value="2"/>
</dbReference>
<protein>
    <submittedName>
        <fullName evidence="4">Glycosyltransferase</fullName>
        <ecNumber evidence="4">2.4.-.-</ecNumber>
    </submittedName>
</protein>
<evidence type="ECO:0000313" key="4">
    <source>
        <dbReference type="EMBL" id="UPT90385.1"/>
    </source>
</evidence>
<proteinExistence type="predicted"/>
<keyword evidence="4" id="KW-0328">Glycosyltransferase</keyword>
<dbReference type="GO" id="GO:0016757">
    <property type="term" value="F:glycosyltransferase activity"/>
    <property type="evidence" value="ECO:0007669"/>
    <property type="project" value="UniProtKB-KW"/>
</dbReference>
<dbReference type="GO" id="GO:0030247">
    <property type="term" value="F:polysaccharide binding"/>
    <property type="evidence" value="ECO:0007669"/>
    <property type="project" value="InterPro"/>
</dbReference>
<dbReference type="RefSeq" id="WP_224580819.1">
    <property type="nucleotide sequence ID" value="NZ_CP096255.1"/>
</dbReference>
<dbReference type="InterPro" id="IPR055050">
    <property type="entry name" value="WsaF_C"/>
</dbReference>
<dbReference type="Gene3D" id="3.40.50.11090">
    <property type="match status" value="1"/>
</dbReference>
<sequence length="1884" mass="209253">MIKRTLHELYASHSGKMSDKWSLYLDEYDRLFSSMRDRPVRLLEIGVQNGGSLEIWSQFFPKAQAIIGCDINPDCERLAYDDPRIGVIVGNANDPQTQGLILQRSGQFDIVIDDGSHLSSDIVKTFALYFPHLAEGGIFIAEDLHCSYWDKFEGGLYYPYSSMTFFKRLADVINHEHWGVPKARAEILRGIFGKYGCELPEESLALVHSVEFTNSMCVVRKSPAAKNGLGHRIISGTLELVVPANKEWSGTPYKLDPIFDETNNVWTDRSSAPEEMYIETVRDLGASVELIEDLKQELSRKLDEILHLKDRNEQLSRELDEIRRSTSWQMTSVPRLLATRMRSLASDAPGTGSLLPILSAGVKSHRRSFSRSNSTTAERLHKFVLRHGLGFYQKRMRHTQLGRAIAQYVRDRGLISSFDLHSSSLPQGSPEIVASGPAHASDAEVHSQVPGYHLSLPLNFEVADDLAVRPCVNVLLPSLRLKSMSGGPNTALLLACMLAERGERIRLIACDAPLEGEDAALLPYMERLLNRLVARDRIEIVDGFDRTRPIPIGIRDVFFATAWWTAQIAKYAVANTSNKTFIYLIQDFEPILHEGSTFQARALETYGLPHIPVINTRLLLDHLIREDAGRFSDQAFAAEALWFNPALDRTHYFPVAAQSGKKRVLLFYARPNIARRNLFELGLVALRRAVASGAVDKDNWEVWAMGEKIPPIALGEGVMLNPLPWMSFDDYAGRVRTADLMLSLMLSPHPSYPPLEMAASGKLVVTNSFSVKTADRMRAFSPNIIVAEPNAESLGQAIENAAGRINCGLPSYDSSGAIALPTDWDQSLNGIVTELLARLEGMREPALETAQSVAPGLPSVAKSDYEAYRKTRLARRRRDGKYSQTPGLLSFVTSAYNTDPRFLEELGNSVFLQDGGMHFEWLILDNGSTEEGTRRALTRLARHPSVRLERVESNLGVVGGMRYCLERASGRYILPLDSDDLIEPDCVHVLTRFIEENDYPALLFTDEDRLDAGRFHTPYFKADWDPVLFLHSCYIAHLCAIDRELALELGSYSDSSSEGCHDWDSFIRFMLAGKKPTHVPEVLYSWRMHTASTSGNIESKSYITESQRRTLQRFLDRSGATNIELVNSPLFQYNVNWWFRRKRSHAQSIRTIVIVATDDAADALPDTTAIVVGRENVAALADAVDRIGTDLVHLQWHGVLPLDDEWRWDAMALLELFADAVMVGGMLDDGSAIVDGPRVFGYGDGCGCPDQGRALTDPGYGARMWKAHTVSAVSTAHCVARTSFLKQCLGELQREAVAIEMLGPWLGAMAAEAGKRVVYSPFMRARVERADAAVVSGSGTARWLSRFWSLIPDQRVYSPRLGLAAELAYREVHPEANRQHLAQLHAGLLSYSDWLEMHIAGRRSRYRLPAEAVSVSLITTVYEGTKIDLLDALAASVVAQTLKPVEWVIVAHGPIAPDALAHIVREGADHWRATVIVEPASLGIMGAMRRGLDNAQGDYIVPVDADDLLTVDAVQILASSIARLDQPDMIYSDEDALVEGKPVSPYLRAAFDPVLNLESSYIWHLCAINRQRALSLGLYTDPGATWCHDWDCATRIAKGGGRIEHVPEVLYHWRQHAASTTHKPEGDERSMTSVRHVLERQIAQLAVPDRFCVAEWPDYRGARELYIARKTDHLPQLIWAGDAARVESVDSDAILVFAASGVIIQSQDVAGEVARLLELHPKVGAIGGVVVGPADFVTDGCCMVNRAGLLESPWLGRSAAWSGPYALALKPQTVTTTGNSLAFFRVAALKQADLWPLEINERSPSSVRDICLLLAKDGWSTAFSPLVRARRSIAGQSDPASARPLPDVRRESQALVRYGTALGYSDLRVTRAWLSCRYAVRLRH</sequence>
<dbReference type="Pfam" id="PF21374">
    <property type="entry name" value="WsaF_N"/>
    <property type="match status" value="1"/>
</dbReference>
<organism evidence="4 5">
    <name type="scientific">Bradyrhizobium barranii subsp. apii</name>
    <dbReference type="NCBI Taxonomy" id="2819348"/>
    <lineage>
        <taxon>Bacteria</taxon>
        <taxon>Pseudomonadati</taxon>
        <taxon>Pseudomonadota</taxon>
        <taxon>Alphaproteobacteria</taxon>
        <taxon>Hyphomicrobiales</taxon>
        <taxon>Nitrobacteraceae</taxon>
        <taxon>Bradyrhizobium</taxon>
        <taxon>Bradyrhizobium barranii</taxon>
    </lineage>
</organism>
<dbReference type="Proteomes" id="UP000551709">
    <property type="component" value="Chromosome"/>
</dbReference>
<dbReference type="Gene3D" id="3.40.50.150">
    <property type="entry name" value="Vaccinia Virus protein VP39"/>
    <property type="match status" value="1"/>
</dbReference>
<feature type="domain" description="Glycosyltransferase 2-like" evidence="1">
    <location>
        <begin position="1416"/>
        <end position="1523"/>
    </location>
</feature>
<reference evidence="4" key="1">
    <citation type="journal article" date="2017" name="Syst. Appl. Microbiol.">
        <title>Soybeans inoculated with root zone soils of Canadian native legumes harbour diverse and novel Bradyrhizobium spp. that possess agricultural potential.</title>
        <authorList>
            <person name="Bromfield E.S.P."/>
            <person name="Cloutier S."/>
            <person name="Tambong J.T."/>
            <person name="Tran Thi T.V."/>
        </authorList>
    </citation>
    <scope>NUCLEOTIDE SEQUENCE</scope>
    <source>
        <strain evidence="4">1S5</strain>
    </source>
</reference>
<dbReference type="PANTHER" id="PTHR43685">
    <property type="entry name" value="GLYCOSYLTRANSFERASE"/>
    <property type="match status" value="1"/>
</dbReference>
<name>A0A8T5VL51_9BRAD</name>
<dbReference type="Gene3D" id="3.40.50.2000">
    <property type="entry name" value="Glycogen Phosphorylase B"/>
    <property type="match status" value="1"/>
</dbReference>
<dbReference type="InterPro" id="IPR001173">
    <property type="entry name" value="Glyco_trans_2-like"/>
</dbReference>